<feature type="region of interest" description="Disordered" evidence="1">
    <location>
        <begin position="52"/>
        <end position="82"/>
    </location>
</feature>
<name>A0A232F8J3_9HYME</name>
<comment type="caution">
    <text evidence="2">The sequence shown here is derived from an EMBL/GenBank/DDBJ whole genome shotgun (WGS) entry which is preliminary data.</text>
</comment>
<reference evidence="2 3" key="1">
    <citation type="journal article" date="2017" name="Curr. Biol.">
        <title>The Evolution of Venom by Co-option of Single-Copy Genes.</title>
        <authorList>
            <person name="Martinson E.O."/>
            <person name="Mrinalini"/>
            <person name="Kelkar Y.D."/>
            <person name="Chang C.H."/>
            <person name="Werren J.H."/>
        </authorList>
    </citation>
    <scope>NUCLEOTIDE SEQUENCE [LARGE SCALE GENOMIC DNA]</scope>
    <source>
        <strain evidence="2 3">Alberta</strain>
        <tissue evidence="2">Whole body</tissue>
    </source>
</reference>
<evidence type="ECO:0000313" key="3">
    <source>
        <dbReference type="Proteomes" id="UP000215335"/>
    </source>
</evidence>
<organism evidence="2 3">
    <name type="scientific">Trichomalopsis sarcophagae</name>
    <dbReference type="NCBI Taxonomy" id="543379"/>
    <lineage>
        <taxon>Eukaryota</taxon>
        <taxon>Metazoa</taxon>
        <taxon>Ecdysozoa</taxon>
        <taxon>Arthropoda</taxon>
        <taxon>Hexapoda</taxon>
        <taxon>Insecta</taxon>
        <taxon>Pterygota</taxon>
        <taxon>Neoptera</taxon>
        <taxon>Endopterygota</taxon>
        <taxon>Hymenoptera</taxon>
        <taxon>Apocrita</taxon>
        <taxon>Proctotrupomorpha</taxon>
        <taxon>Chalcidoidea</taxon>
        <taxon>Pteromalidae</taxon>
        <taxon>Pteromalinae</taxon>
        <taxon>Trichomalopsis</taxon>
    </lineage>
</organism>
<dbReference type="EMBL" id="NNAY01000762">
    <property type="protein sequence ID" value="OXU26637.1"/>
    <property type="molecule type" value="Genomic_DNA"/>
</dbReference>
<gene>
    <name evidence="2" type="ORF">TSAR_001630</name>
</gene>
<accession>A0A232F8J3</accession>
<dbReference type="Proteomes" id="UP000215335">
    <property type="component" value="Unassembled WGS sequence"/>
</dbReference>
<proteinExistence type="predicted"/>
<dbReference type="AlphaFoldDB" id="A0A232F8J3"/>
<sequence>MTLTETEEEPVLVRIVDSKTTNSASKQQPERLRCESLLDHGLYTHLLKGAHSSSLRRSAASAYEIPVGLLPPREERTSTRKP</sequence>
<evidence type="ECO:0000313" key="2">
    <source>
        <dbReference type="EMBL" id="OXU26637.1"/>
    </source>
</evidence>
<protein>
    <submittedName>
        <fullName evidence="2">Uncharacterized protein</fullName>
    </submittedName>
</protein>
<feature type="compositionally biased region" description="Low complexity" evidence="1">
    <location>
        <begin position="52"/>
        <end position="62"/>
    </location>
</feature>
<evidence type="ECO:0000256" key="1">
    <source>
        <dbReference type="SAM" id="MobiDB-lite"/>
    </source>
</evidence>
<feature type="compositionally biased region" description="Basic and acidic residues" evidence="1">
    <location>
        <begin position="72"/>
        <end position="82"/>
    </location>
</feature>
<keyword evidence="3" id="KW-1185">Reference proteome</keyword>